<dbReference type="AlphaFoldDB" id="A0A6C0P4K8"/>
<dbReference type="PANTHER" id="PTHR43877:SF5">
    <property type="entry name" value="BLL8307 PROTEIN"/>
    <property type="match status" value="1"/>
</dbReference>
<name>A0A6C0P4K8_9BACL</name>
<dbReference type="InterPro" id="IPR016181">
    <property type="entry name" value="Acyl_CoA_acyltransferase"/>
</dbReference>
<organism evidence="4 5">
    <name type="scientific">Paenibacillus rhizovicinus</name>
    <dbReference type="NCBI Taxonomy" id="2704463"/>
    <lineage>
        <taxon>Bacteria</taxon>
        <taxon>Bacillati</taxon>
        <taxon>Bacillota</taxon>
        <taxon>Bacilli</taxon>
        <taxon>Bacillales</taxon>
        <taxon>Paenibacillaceae</taxon>
        <taxon>Paenibacillus</taxon>
    </lineage>
</organism>
<keyword evidence="2" id="KW-0012">Acyltransferase</keyword>
<dbReference type="InterPro" id="IPR000182">
    <property type="entry name" value="GNAT_dom"/>
</dbReference>
<evidence type="ECO:0000313" key="5">
    <source>
        <dbReference type="Proteomes" id="UP000479114"/>
    </source>
</evidence>
<accession>A0A6C0P4K8</accession>
<dbReference type="InterPro" id="IPR050832">
    <property type="entry name" value="Bact_Acetyltransf"/>
</dbReference>
<dbReference type="Proteomes" id="UP000479114">
    <property type="component" value="Chromosome"/>
</dbReference>
<dbReference type="RefSeq" id="WP_162643421.1">
    <property type="nucleotide sequence ID" value="NZ_CP048286.1"/>
</dbReference>
<evidence type="ECO:0000256" key="2">
    <source>
        <dbReference type="ARBA" id="ARBA00023315"/>
    </source>
</evidence>
<evidence type="ECO:0000256" key="1">
    <source>
        <dbReference type="ARBA" id="ARBA00022679"/>
    </source>
</evidence>
<keyword evidence="1 4" id="KW-0808">Transferase</keyword>
<dbReference type="PANTHER" id="PTHR43877">
    <property type="entry name" value="AMINOALKYLPHOSPHONATE N-ACETYLTRANSFERASE-RELATED-RELATED"/>
    <property type="match status" value="1"/>
</dbReference>
<evidence type="ECO:0000259" key="3">
    <source>
        <dbReference type="PROSITE" id="PS51186"/>
    </source>
</evidence>
<feature type="domain" description="N-acetyltransferase" evidence="3">
    <location>
        <begin position="4"/>
        <end position="152"/>
    </location>
</feature>
<dbReference type="Gene3D" id="3.40.630.30">
    <property type="match status" value="1"/>
</dbReference>
<dbReference type="KEGG" id="prz:GZH47_23290"/>
<proteinExistence type="predicted"/>
<evidence type="ECO:0000313" key="4">
    <source>
        <dbReference type="EMBL" id="QHW33429.1"/>
    </source>
</evidence>
<sequence length="152" mass="17360">MHEPILRDVEINNPDLLQLIARLDAYLYEIYPPEEVFVVDLDDPHLSDIHFVVAYVDGNPVGCGAIKEIDEASTELKRFYVEPAYRNQGIAGRLLRYLEEKARGLRYAEIRLETGIPQVEAVAFYKKNGYSSIEPYGEYIGCPSSLCFEKQL</sequence>
<reference evidence="4 5" key="1">
    <citation type="submission" date="2020-02" db="EMBL/GenBank/DDBJ databases">
        <title>Paenibacillus sp. nov., isolated from rhizosphere soil of tomato.</title>
        <authorList>
            <person name="Weon H.-Y."/>
            <person name="Lee S.A."/>
        </authorList>
    </citation>
    <scope>NUCLEOTIDE SEQUENCE [LARGE SCALE GENOMIC DNA]</scope>
    <source>
        <strain evidence="4 5">14171R-81</strain>
    </source>
</reference>
<dbReference type="GO" id="GO:0016747">
    <property type="term" value="F:acyltransferase activity, transferring groups other than amino-acyl groups"/>
    <property type="evidence" value="ECO:0007669"/>
    <property type="project" value="InterPro"/>
</dbReference>
<dbReference type="EMBL" id="CP048286">
    <property type="protein sequence ID" value="QHW33429.1"/>
    <property type="molecule type" value="Genomic_DNA"/>
</dbReference>
<dbReference type="CDD" id="cd04301">
    <property type="entry name" value="NAT_SF"/>
    <property type="match status" value="1"/>
</dbReference>
<dbReference type="Pfam" id="PF00583">
    <property type="entry name" value="Acetyltransf_1"/>
    <property type="match status" value="1"/>
</dbReference>
<dbReference type="PROSITE" id="PS51186">
    <property type="entry name" value="GNAT"/>
    <property type="match status" value="1"/>
</dbReference>
<protein>
    <submittedName>
        <fullName evidence="4">GNAT family N-acetyltransferase</fullName>
    </submittedName>
</protein>
<dbReference type="SUPFAM" id="SSF55729">
    <property type="entry name" value="Acyl-CoA N-acyltransferases (Nat)"/>
    <property type="match status" value="1"/>
</dbReference>
<gene>
    <name evidence="4" type="ORF">GZH47_23290</name>
</gene>
<keyword evidence="5" id="KW-1185">Reference proteome</keyword>